<evidence type="ECO:0000313" key="6">
    <source>
        <dbReference type="Proteomes" id="UP000018888"/>
    </source>
</evidence>
<evidence type="ECO:0000256" key="3">
    <source>
        <dbReference type="SAM" id="Phobius"/>
    </source>
</evidence>
<evidence type="ECO:0000256" key="2">
    <source>
        <dbReference type="PROSITE-ProRule" id="PRU00035"/>
    </source>
</evidence>
<dbReference type="GO" id="GO:0006325">
    <property type="term" value="P:chromatin organization"/>
    <property type="evidence" value="ECO:0007669"/>
    <property type="project" value="UniProtKB-ARBA"/>
</dbReference>
<reference evidence="5 6" key="1">
    <citation type="journal article" date="2013" name="Proc. Natl. Acad. Sci. U.S.A.">
        <title>Genome of an arbuscular mycorrhizal fungus provides insight into the oldest plant symbiosis.</title>
        <authorList>
            <person name="Tisserant E."/>
            <person name="Malbreil M."/>
            <person name="Kuo A."/>
            <person name="Kohler A."/>
            <person name="Symeonidi A."/>
            <person name="Balestrini R."/>
            <person name="Charron P."/>
            <person name="Duensing N."/>
            <person name="Frei Dit Frey N."/>
            <person name="Gianinazzi-Pearson V."/>
            <person name="Gilbert L.B."/>
            <person name="Handa Y."/>
            <person name="Herr J.R."/>
            <person name="Hijri M."/>
            <person name="Koul R."/>
            <person name="Kawaguchi M."/>
            <person name="Krajinski F."/>
            <person name="Lammers P.J."/>
            <person name="Masclaux F.G."/>
            <person name="Murat C."/>
            <person name="Morin E."/>
            <person name="Ndikumana S."/>
            <person name="Pagni M."/>
            <person name="Petitpierre D."/>
            <person name="Requena N."/>
            <person name="Rosikiewicz P."/>
            <person name="Riley R."/>
            <person name="Saito K."/>
            <person name="San Clemente H."/>
            <person name="Shapiro H."/>
            <person name="van Tuinen D."/>
            <person name="Becard G."/>
            <person name="Bonfante P."/>
            <person name="Paszkowski U."/>
            <person name="Shachar-Hill Y.Y."/>
            <person name="Tuskan G.A."/>
            <person name="Young P.W."/>
            <person name="Sanders I.R."/>
            <person name="Henrissat B."/>
            <person name="Rensing S.A."/>
            <person name="Grigoriev I.V."/>
            <person name="Corradi N."/>
            <person name="Roux C."/>
            <person name="Martin F."/>
        </authorList>
    </citation>
    <scope>NUCLEOTIDE SEQUENCE [LARGE SCALE GENOMIC DNA]</scope>
    <source>
        <strain evidence="5 6">DAOM 197198</strain>
    </source>
</reference>
<dbReference type="SMART" id="SM00297">
    <property type="entry name" value="BROMO"/>
    <property type="match status" value="1"/>
</dbReference>
<gene>
    <name evidence="5" type="ORF">GLOIN_2v1463620</name>
</gene>
<name>A0A2P4PEK5_RHIID</name>
<dbReference type="Pfam" id="PF00439">
    <property type="entry name" value="Bromodomain"/>
    <property type="match status" value="1"/>
</dbReference>
<sequence length="118" mass="14084">IKNPMDFFTINSKLNDNQYTSAKDFEKDICLIFCNCYTYNNIGSEIYKLGEALELAFNKIWAEKIIFLVKQKEKSKRVQDNDTNSSLYIIYFNTFFAFILFILLTCKKTNLNFRRKQR</sequence>
<keyword evidence="1 2" id="KW-0103">Bromodomain</keyword>
<dbReference type="InterPro" id="IPR001487">
    <property type="entry name" value="Bromodomain"/>
</dbReference>
<dbReference type="PRINTS" id="PR00503">
    <property type="entry name" value="BROMODOMAIN"/>
</dbReference>
<evidence type="ECO:0000313" key="5">
    <source>
        <dbReference type="EMBL" id="POG63826.1"/>
    </source>
</evidence>
<dbReference type="InterPro" id="IPR036427">
    <property type="entry name" value="Bromodomain-like_sf"/>
</dbReference>
<evidence type="ECO:0000256" key="1">
    <source>
        <dbReference type="ARBA" id="ARBA00023117"/>
    </source>
</evidence>
<dbReference type="EMBL" id="AUPC02000255">
    <property type="protein sequence ID" value="POG63826.1"/>
    <property type="molecule type" value="Genomic_DNA"/>
</dbReference>
<reference evidence="5 6" key="2">
    <citation type="journal article" date="2018" name="New Phytol.">
        <title>High intraspecific genome diversity in the model arbuscular mycorrhizal symbiont Rhizophagus irregularis.</title>
        <authorList>
            <person name="Chen E.C.H."/>
            <person name="Morin E."/>
            <person name="Beaudet D."/>
            <person name="Noel J."/>
            <person name="Yildirir G."/>
            <person name="Ndikumana S."/>
            <person name="Charron P."/>
            <person name="St-Onge C."/>
            <person name="Giorgi J."/>
            <person name="Kruger M."/>
            <person name="Marton T."/>
            <person name="Ropars J."/>
            <person name="Grigoriev I.V."/>
            <person name="Hainaut M."/>
            <person name="Henrissat B."/>
            <person name="Roux C."/>
            <person name="Martin F."/>
            <person name="Corradi N."/>
        </authorList>
    </citation>
    <scope>NUCLEOTIDE SEQUENCE [LARGE SCALE GENOMIC DNA]</scope>
    <source>
        <strain evidence="5 6">DAOM 197198</strain>
    </source>
</reference>
<feature type="domain" description="Bromo" evidence="4">
    <location>
        <begin position="1"/>
        <end position="47"/>
    </location>
</feature>
<comment type="caution">
    <text evidence="5">The sequence shown here is derived from an EMBL/GenBank/DDBJ whole genome shotgun (WGS) entry which is preliminary data.</text>
</comment>
<feature type="transmembrane region" description="Helical" evidence="3">
    <location>
        <begin position="88"/>
        <end position="106"/>
    </location>
</feature>
<dbReference type="AlphaFoldDB" id="A0A2P4PEK5"/>
<keyword evidence="3" id="KW-0472">Membrane</keyword>
<dbReference type="PROSITE" id="PS50014">
    <property type="entry name" value="BROMODOMAIN_2"/>
    <property type="match status" value="1"/>
</dbReference>
<keyword evidence="6" id="KW-1185">Reference proteome</keyword>
<dbReference type="Gene3D" id="1.20.920.10">
    <property type="entry name" value="Bromodomain-like"/>
    <property type="match status" value="1"/>
</dbReference>
<proteinExistence type="predicted"/>
<protein>
    <submittedName>
        <fullName evidence="5">Bromodomain-containing protein</fullName>
    </submittedName>
</protein>
<dbReference type="Proteomes" id="UP000018888">
    <property type="component" value="Unassembled WGS sequence"/>
</dbReference>
<keyword evidence="3" id="KW-1133">Transmembrane helix</keyword>
<dbReference type="SUPFAM" id="SSF47370">
    <property type="entry name" value="Bromodomain"/>
    <property type="match status" value="1"/>
</dbReference>
<dbReference type="PANTHER" id="PTHR45926">
    <property type="entry name" value="OSJNBA0053K19.4 PROTEIN"/>
    <property type="match status" value="1"/>
</dbReference>
<keyword evidence="3" id="KW-0812">Transmembrane</keyword>
<evidence type="ECO:0000259" key="4">
    <source>
        <dbReference type="PROSITE" id="PS50014"/>
    </source>
</evidence>
<organism evidence="5 6">
    <name type="scientific">Rhizophagus irregularis (strain DAOM 181602 / DAOM 197198 / MUCL 43194)</name>
    <name type="common">Arbuscular mycorrhizal fungus</name>
    <name type="synonym">Glomus intraradices</name>
    <dbReference type="NCBI Taxonomy" id="747089"/>
    <lineage>
        <taxon>Eukaryota</taxon>
        <taxon>Fungi</taxon>
        <taxon>Fungi incertae sedis</taxon>
        <taxon>Mucoromycota</taxon>
        <taxon>Glomeromycotina</taxon>
        <taxon>Glomeromycetes</taxon>
        <taxon>Glomerales</taxon>
        <taxon>Glomeraceae</taxon>
        <taxon>Rhizophagus</taxon>
    </lineage>
</organism>
<accession>A0A2P4PEK5</accession>
<feature type="non-terminal residue" evidence="5">
    <location>
        <position position="1"/>
    </location>
</feature>